<keyword evidence="3" id="KW-1185">Reference proteome</keyword>
<evidence type="ECO:0000313" key="3">
    <source>
        <dbReference type="Proteomes" id="UP001378188"/>
    </source>
</evidence>
<keyword evidence="1" id="KW-0732">Signal</keyword>
<reference evidence="2 3" key="1">
    <citation type="submission" date="2024-02" db="EMBL/GenBank/DDBJ databases">
        <title>Genome analysis and characterization of Microbaculum marinisediminis sp. nov., isolated from marine sediment.</title>
        <authorList>
            <person name="Du Z.-J."/>
            <person name="Ye Y.-Q."/>
            <person name="Zhang Z.-R."/>
            <person name="Yuan S.-M."/>
            <person name="Zhang X.-Y."/>
        </authorList>
    </citation>
    <scope>NUCLEOTIDE SEQUENCE [LARGE SCALE GENOMIC DNA]</scope>
    <source>
        <strain evidence="2 3">SDUM1044001</strain>
    </source>
</reference>
<dbReference type="AlphaFoldDB" id="A0AAW9S2A0"/>
<gene>
    <name evidence="2" type="ORF">V3328_19855</name>
</gene>
<dbReference type="Proteomes" id="UP001378188">
    <property type="component" value="Unassembled WGS sequence"/>
</dbReference>
<organism evidence="2 3">
    <name type="scientific">Microbaculum marinum</name>
    <dbReference type="NCBI Taxonomy" id="1764581"/>
    <lineage>
        <taxon>Bacteria</taxon>
        <taxon>Pseudomonadati</taxon>
        <taxon>Pseudomonadota</taxon>
        <taxon>Alphaproteobacteria</taxon>
        <taxon>Hyphomicrobiales</taxon>
        <taxon>Tepidamorphaceae</taxon>
        <taxon>Microbaculum</taxon>
    </lineage>
</organism>
<evidence type="ECO:0000313" key="2">
    <source>
        <dbReference type="EMBL" id="MEJ8573756.1"/>
    </source>
</evidence>
<sequence length="211" mass="23645">MKTPGGFRPLALALFALAVTATTASAQWCPLGRSAADGYTLHFTNGEAFRVDKIIDDVSFVRHLDNRGNTLNSQELYKGLLTLATFGGKGRTVYTYDVDPAVFFPMHSEGYAEVGGQMIPENGRPSRVYRTWAIGGSGTKYLNSGPDREGFCLYNYRMVASTTVWPELGLQFRQEKQWSDSLNMVLYLRTTVIENGVETRVREYEVDWITD</sequence>
<feature type="chain" id="PRO_5043936948" evidence="1">
    <location>
        <begin position="27"/>
        <end position="211"/>
    </location>
</feature>
<comment type="caution">
    <text evidence="2">The sequence shown here is derived from an EMBL/GenBank/DDBJ whole genome shotgun (WGS) entry which is preliminary data.</text>
</comment>
<proteinExistence type="predicted"/>
<protein>
    <submittedName>
        <fullName evidence="2">Uncharacterized protein</fullName>
    </submittedName>
</protein>
<dbReference type="RefSeq" id="WP_340331452.1">
    <property type="nucleotide sequence ID" value="NZ_JAZHOF010000008.1"/>
</dbReference>
<evidence type="ECO:0000256" key="1">
    <source>
        <dbReference type="SAM" id="SignalP"/>
    </source>
</evidence>
<dbReference type="EMBL" id="JAZHOF010000008">
    <property type="protein sequence ID" value="MEJ8573756.1"/>
    <property type="molecule type" value="Genomic_DNA"/>
</dbReference>
<name>A0AAW9S2A0_9HYPH</name>
<accession>A0AAW9S2A0</accession>
<feature type="signal peptide" evidence="1">
    <location>
        <begin position="1"/>
        <end position="26"/>
    </location>
</feature>